<evidence type="ECO:0000256" key="7">
    <source>
        <dbReference type="ARBA" id="ARBA00029853"/>
    </source>
</evidence>
<dbReference type="SUPFAM" id="SSF53383">
    <property type="entry name" value="PLP-dependent transferases"/>
    <property type="match status" value="1"/>
</dbReference>
<comment type="pathway">
    <text evidence="2">Amino-acid biosynthesis; L-cysteine biosynthesis; L-cysteine from L-homocysteine and L-serine: step 2/2.</text>
</comment>
<dbReference type="PIRSF" id="PIRSF001434">
    <property type="entry name" value="CGS"/>
    <property type="match status" value="1"/>
</dbReference>
<dbReference type="EC" id="4.4.1.1" evidence="4"/>
<dbReference type="Gene3D" id="3.40.640.10">
    <property type="entry name" value="Type I PLP-dependent aspartate aminotransferase-like (Major domain)"/>
    <property type="match status" value="1"/>
</dbReference>
<evidence type="ECO:0000256" key="8">
    <source>
        <dbReference type="RuleBase" id="RU362118"/>
    </source>
</evidence>
<evidence type="ECO:0000256" key="2">
    <source>
        <dbReference type="ARBA" id="ARBA00005038"/>
    </source>
</evidence>
<evidence type="ECO:0000256" key="3">
    <source>
        <dbReference type="ARBA" id="ARBA00009077"/>
    </source>
</evidence>
<dbReference type="InterPro" id="IPR054542">
    <property type="entry name" value="Cys_met_metab_PP"/>
</dbReference>
<dbReference type="Gene3D" id="3.90.1150.10">
    <property type="entry name" value="Aspartate Aminotransferase, domain 1"/>
    <property type="match status" value="1"/>
</dbReference>
<name>A0ABQ9J2N3_9CUCU</name>
<dbReference type="Proteomes" id="UP001162164">
    <property type="component" value="Unassembled WGS sequence"/>
</dbReference>
<dbReference type="PANTHER" id="PTHR11808:SF15">
    <property type="entry name" value="CYSTATHIONINE GAMMA-LYASE"/>
    <property type="match status" value="1"/>
</dbReference>
<dbReference type="Pfam" id="PF01053">
    <property type="entry name" value="Cys_Met_Meta_PP"/>
    <property type="match status" value="1"/>
</dbReference>
<dbReference type="EMBL" id="JAPWTJ010001455">
    <property type="protein sequence ID" value="KAJ8971606.1"/>
    <property type="molecule type" value="Genomic_DNA"/>
</dbReference>
<protein>
    <recommendedName>
        <fullName evidence="4">cystathionine gamma-lyase</fullName>
        <ecNumber evidence="4">4.4.1.1</ecNumber>
    </recommendedName>
    <alternativeName>
        <fullName evidence="7">Gamma-cystathionase</fullName>
    </alternativeName>
</protein>
<keyword evidence="10" id="KW-1185">Reference proteome</keyword>
<dbReference type="PANTHER" id="PTHR11808">
    <property type="entry name" value="TRANS-SULFURATION ENZYME FAMILY MEMBER"/>
    <property type="match status" value="1"/>
</dbReference>
<evidence type="ECO:0000313" key="10">
    <source>
        <dbReference type="Proteomes" id="UP001162164"/>
    </source>
</evidence>
<proteinExistence type="inferred from homology"/>
<dbReference type="PROSITE" id="PS00868">
    <property type="entry name" value="CYS_MET_METAB_PP"/>
    <property type="match status" value="1"/>
</dbReference>
<dbReference type="InterPro" id="IPR015422">
    <property type="entry name" value="PyrdxlP-dep_Trfase_small"/>
</dbReference>
<dbReference type="InterPro" id="IPR000277">
    <property type="entry name" value="Cys/Met-Metab_PyrdxlP-dep_enz"/>
</dbReference>
<dbReference type="InterPro" id="IPR015424">
    <property type="entry name" value="PyrdxlP-dep_Trfase"/>
</dbReference>
<reference evidence="9" key="1">
    <citation type="journal article" date="2023" name="Insect Mol. Biol.">
        <title>Genome sequencing provides insights into the evolution of gene families encoding plant cell wall-degrading enzymes in longhorned beetles.</title>
        <authorList>
            <person name="Shin N.R."/>
            <person name="Okamura Y."/>
            <person name="Kirsch R."/>
            <person name="Pauchet Y."/>
        </authorList>
    </citation>
    <scope>NUCLEOTIDE SEQUENCE</scope>
    <source>
        <strain evidence="9">MMC_N1</strain>
    </source>
</reference>
<comment type="caution">
    <text evidence="9">The sequence shown here is derived from an EMBL/GenBank/DDBJ whole genome shotgun (WGS) entry which is preliminary data.</text>
</comment>
<comment type="cofactor">
    <cofactor evidence="1 8">
        <name>pyridoxal 5'-phosphate</name>
        <dbReference type="ChEBI" id="CHEBI:597326"/>
    </cofactor>
</comment>
<evidence type="ECO:0000256" key="5">
    <source>
        <dbReference type="ARBA" id="ARBA00022898"/>
    </source>
</evidence>
<gene>
    <name evidence="9" type="ORF">NQ317_014726</name>
</gene>
<sequence length="382" mass="42416">MGEKEGFLPFYKGFQTICMHHSQDPAQWKSKAVIPHIVLSTTFQLDNPKKPQDYVYSRAGNPTRTILQNVLSAINRGKYSLCYSSGISALVAVLGVLNTGQHVVCNSEVSEETYQVFNNIAKNYNICTTFTNFNDLSNVCAAVQENTKLIWADNPTDPLLNIIDLCSLADIAKAKDVLLGINNTFLTPYLQRPLEFGADIVMQSLTKYINGHSDVTMGNVTVNSDDLHDKLRQAQIAAGMIPSPFDCYQALRGIKTLNIRMDNYIKKFCKNGEVSRNTSNCDKSLKTHPKHDVFRCQASGHSGGLPESKRLLKSLKLFTITDIEGGCESTIQIPSVMSHNFMPGIQKTLLCITDNLIRVSIGLENICDLISDLEQSLDNLRN</sequence>
<evidence type="ECO:0000313" key="9">
    <source>
        <dbReference type="EMBL" id="KAJ8971606.1"/>
    </source>
</evidence>
<evidence type="ECO:0000256" key="6">
    <source>
        <dbReference type="ARBA" id="ARBA00023192"/>
    </source>
</evidence>
<dbReference type="InterPro" id="IPR015421">
    <property type="entry name" value="PyrdxlP-dep_Trfase_major"/>
</dbReference>
<comment type="similarity">
    <text evidence="3 8">Belongs to the trans-sulfuration enzymes family.</text>
</comment>
<organism evidence="9 10">
    <name type="scientific">Molorchus minor</name>
    <dbReference type="NCBI Taxonomy" id="1323400"/>
    <lineage>
        <taxon>Eukaryota</taxon>
        <taxon>Metazoa</taxon>
        <taxon>Ecdysozoa</taxon>
        <taxon>Arthropoda</taxon>
        <taxon>Hexapoda</taxon>
        <taxon>Insecta</taxon>
        <taxon>Pterygota</taxon>
        <taxon>Neoptera</taxon>
        <taxon>Endopterygota</taxon>
        <taxon>Coleoptera</taxon>
        <taxon>Polyphaga</taxon>
        <taxon>Cucujiformia</taxon>
        <taxon>Chrysomeloidea</taxon>
        <taxon>Cerambycidae</taxon>
        <taxon>Lamiinae</taxon>
        <taxon>Monochamini</taxon>
        <taxon>Molorchus</taxon>
    </lineage>
</organism>
<keyword evidence="6" id="KW-0198">Cysteine biosynthesis</keyword>
<accession>A0ABQ9J2N3</accession>
<keyword evidence="6" id="KW-0028">Amino-acid biosynthesis</keyword>
<keyword evidence="5 8" id="KW-0663">Pyridoxal phosphate</keyword>
<evidence type="ECO:0000256" key="1">
    <source>
        <dbReference type="ARBA" id="ARBA00001933"/>
    </source>
</evidence>
<evidence type="ECO:0000256" key="4">
    <source>
        <dbReference type="ARBA" id="ARBA00012085"/>
    </source>
</evidence>